<keyword evidence="1" id="KW-0472">Membrane</keyword>
<keyword evidence="1" id="KW-1133">Transmembrane helix</keyword>
<organism evidence="2">
    <name type="scientific">Podoviridae sp. ctiVc2</name>
    <dbReference type="NCBI Taxonomy" id="2827745"/>
    <lineage>
        <taxon>Viruses</taxon>
        <taxon>Duplodnaviria</taxon>
        <taxon>Heunggongvirae</taxon>
        <taxon>Uroviricota</taxon>
        <taxon>Caudoviricetes</taxon>
    </lineage>
</organism>
<keyword evidence="1" id="KW-0812">Transmembrane</keyword>
<feature type="transmembrane region" description="Helical" evidence="1">
    <location>
        <begin position="41"/>
        <end position="66"/>
    </location>
</feature>
<evidence type="ECO:0000313" key="2">
    <source>
        <dbReference type="EMBL" id="DAF47778.1"/>
    </source>
</evidence>
<reference evidence="2" key="1">
    <citation type="journal article" date="2021" name="Proc. Natl. Acad. Sci. U.S.A.">
        <title>A Catalog of Tens of Thousands of Viruses from Human Metagenomes Reveals Hidden Associations with Chronic Diseases.</title>
        <authorList>
            <person name="Tisza M.J."/>
            <person name="Buck C.B."/>
        </authorList>
    </citation>
    <scope>NUCLEOTIDE SEQUENCE</scope>
    <source>
        <strain evidence="2">CtiVc2</strain>
    </source>
</reference>
<dbReference type="EMBL" id="BK032558">
    <property type="protein sequence ID" value="DAF47778.1"/>
    <property type="molecule type" value="Genomic_DNA"/>
</dbReference>
<protein>
    <submittedName>
        <fullName evidence="2">Uncharacterized protein</fullName>
    </submittedName>
</protein>
<name>A0A8S5SAQ3_9CAUD</name>
<sequence>MNGIKLSTIESDRRYARYVRERNKILFGENKKNIKDKIVDIVLVGMLVWSFILLTVFTILLLAQLFK</sequence>
<accession>A0A8S5SAQ3</accession>
<proteinExistence type="predicted"/>
<evidence type="ECO:0000256" key="1">
    <source>
        <dbReference type="SAM" id="Phobius"/>
    </source>
</evidence>